<evidence type="ECO:0000259" key="1">
    <source>
        <dbReference type="Pfam" id="PF05598"/>
    </source>
</evidence>
<reference evidence="2 3" key="1">
    <citation type="journal article" date="2014" name="Genome Biol. Evol.">
        <title>Acetic acid bacteria genomes reveal functional traits for adaptation to life in insect guts.</title>
        <authorList>
            <person name="Chouaia B."/>
            <person name="Gaiarsa S."/>
            <person name="Crotti E."/>
            <person name="Comandatore F."/>
            <person name="Degli Esposti M."/>
            <person name="Ricci I."/>
            <person name="Alma A."/>
            <person name="Favia G."/>
            <person name="Bandi C."/>
            <person name="Daffonchio D."/>
        </authorList>
    </citation>
    <scope>NUCLEOTIDE SEQUENCE [LARGE SCALE GENOMIC DNA]</scope>
    <source>
        <strain evidence="3">AM169</strain>
    </source>
</reference>
<dbReference type="EMBL" id="CBLY010000006">
    <property type="protein sequence ID" value="CDG33951.1"/>
    <property type="molecule type" value="Genomic_DNA"/>
</dbReference>
<protein>
    <recommendedName>
        <fullName evidence="1">Transposase InsH N-terminal domain-containing protein</fullName>
    </recommendedName>
</protein>
<name>A0A7U7J192_9PROT</name>
<dbReference type="Pfam" id="PF05598">
    <property type="entry name" value="DUF772"/>
    <property type="match status" value="1"/>
</dbReference>
<sequence length="37" mass="4104">MAYSNGSKGGCPPFDLVLMFKILLIQTLTNLSDERTE</sequence>
<comment type="caution">
    <text evidence="2">The sequence shown here is derived from an EMBL/GenBank/DDBJ whole genome shotgun (WGS) entry which is preliminary data.</text>
</comment>
<accession>A0A7U7J192</accession>
<dbReference type="Proteomes" id="UP000027590">
    <property type="component" value="Unassembled WGS sequence"/>
</dbReference>
<proteinExistence type="predicted"/>
<evidence type="ECO:0000313" key="2">
    <source>
        <dbReference type="EMBL" id="CDG33951.1"/>
    </source>
</evidence>
<evidence type="ECO:0000313" key="3">
    <source>
        <dbReference type="Proteomes" id="UP000027590"/>
    </source>
</evidence>
<dbReference type="InterPro" id="IPR008490">
    <property type="entry name" value="Transposase_InsH_N"/>
</dbReference>
<dbReference type="AlphaFoldDB" id="A0A7U7J192"/>
<reference evidence="2 3" key="2">
    <citation type="journal article" date="2014" name="PLoS ONE">
        <title>Evolution of mitochondria reconstructed from the energy metabolism of living bacteria.</title>
        <authorList>
            <person name="Degli Esposti M."/>
            <person name="Chouaia B."/>
            <person name="Comandatore F."/>
            <person name="Crotti E."/>
            <person name="Sassera D."/>
            <person name="Lievens P.M."/>
            <person name="Daffonchio D."/>
            <person name="Bandi C."/>
        </authorList>
    </citation>
    <scope>NUCLEOTIDE SEQUENCE [LARGE SCALE GENOMIC DNA]</scope>
    <source>
        <strain evidence="3">AM169</strain>
    </source>
</reference>
<gene>
    <name evidence="2" type="ORF">SACS_1213</name>
</gene>
<feature type="domain" description="Transposase InsH N-terminal" evidence="1">
    <location>
        <begin position="3"/>
        <end position="37"/>
    </location>
</feature>
<organism evidence="2 3">
    <name type="scientific">Parasaccharibacter apium</name>
    <dbReference type="NCBI Taxonomy" id="1510841"/>
    <lineage>
        <taxon>Bacteria</taxon>
        <taxon>Pseudomonadati</taxon>
        <taxon>Pseudomonadota</taxon>
        <taxon>Alphaproteobacteria</taxon>
        <taxon>Acetobacterales</taxon>
        <taxon>Acetobacteraceae</taxon>
        <taxon>Parasaccharibacter</taxon>
    </lineage>
</organism>